<name>A0A2D0NHB2_FLAN2</name>
<gene>
    <name evidence="1" type="ORF">CRP01_04455</name>
</gene>
<sequence length="127" mass="14260">MNRDTLLAMTPRAKWVDRDPPAIEELTKALLIVYANWSAHSVVIADKILEALVHGRTSLPDIFILDIDEISPEYIRQLLGGAPAHGFAESVWVEKGQMIQRYTQKEELPAFIEFVKVEELADDGDGT</sequence>
<organism evidence="1 2">
    <name type="scientific">Flavilitoribacter nigricans (strain ATCC 23147 / DSM 23189 / NBRC 102662 / NCIMB 1420 / SS-2)</name>
    <name type="common">Lewinella nigricans</name>
    <dbReference type="NCBI Taxonomy" id="1122177"/>
    <lineage>
        <taxon>Bacteria</taxon>
        <taxon>Pseudomonadati</taxon>
        <taxon>Bacteroidota</taxon>
        <taxon>Saprospiria</taxon>
        <taxon>Saprospirales</taxon>
        <taxon>Lewinellaceae</taxon>
        <taxon>Flavilitoribacter</taxon>
    </lineage>
</organism>
<proteinExistence type="predicted"/>
<dbReference type="EMBL" id="PDUD01000005">
    <property type="protein sequence ID" value="PHN07776.1"/>
    <property type="molecule type" value="Genomic_DNA"/>
</dbReference>
<keyword evidence="2" id="KW-1185">Reference proteome</keyword>
<dbReference type="AlphaFoldDB" id="A0A2D0NHB2"/>
<protein>
    <recommendedName>
        <fullName evidence="3">Thioredoxin family protein</fullName>
    </recommendedName>
</protein>
<accession>A0A2D0NHB2</accession>
<evidence type="ECO:0000313" key="1">
    <source>
        <dbReference type="EMBL" id="PHN07776.1"/>
    </source>
</evidence>
<evidence type="ECO:0000313" key="2">
    <source>
        <dbReference type="Proteomes" id="UP000223913"/>
    </source>
</evidence>
<dbReference type="RefSeq" id="WP_099148808.1">
    <property type="nucleotide sequence ID" value="NZ_PDUD01000005.1"/>
</dbReference>
<reference evidence="1 2" key="1">
    <citation type="submission" date="2017-10" db="EMBL/GenBank/DDBJ databases">
        <title>The draft genome sequence of Lewinella nigricans NBRC 102662.</title>
        <authorList>
            <person name="Wang K."/>
        </authorList>
    </citation>
    <scope>NUCLEOTIDE SEQUENCE [LARGE SCALE GENOMIC DNA]</scope>
    <source>
        <strain evidence="1 2">NBRC 102662</strain>
    </source>
</reference>
<evidence type="ECO:0008006" key="3">
    <source>
        <dbReference type="Google" id="ProtNLM"/>
    </source>
</evidence>
<dbReference type="Proteomes" id="UP000223913">
    <property type="component" value="Unassembled WGS sequence"/>
</dbReference>
<comment type="caution">
    <text evidence="1">The sequence shown here is derived from an EMBL/GenBank/DDBJ whole genome shotgun (WGS) entry which is preliminary data.</text>
</comment>